<keyword evidence="2" id="KW-1185">Reference proteome</keyword>
<protein>
    <submittedName>
        <fullName evidence="1">CreA family protein</fullName>
    </submittedName>
</protein>
<evidence type="ECO:0000313" key="2">
    <source>
        <dbReference type="Proteomes" id="UP001501600"/>
    </source>
</evidence>
<dbReference type="Proteomes" id="UP001501600">
    <property type="component" value="Unassembled WGS sequence"/>
</dbReference>
<sequence length="157" mass="17278">MYPARTRLSQTLLLFAALLLAGCGKDTGKVSLGWFTLKDLVIRDFADPLIPGVTCHIASVEANLSLADPSNSSIACRQTGPIHAADIERIDRSERGEQVFKQSKSVLFKSLKVRRIFDEKNQTLLYLSYSTKESEGSHKHALSTVALWGTDAYHTGP</sequence>
<accession>A0ABP9SEH6</accession>
<dbReference type="PANTHER" id="PTHR37952">
    <property type="match status" value="1"/>
</dbReference>
<comment type="caution">
    <text evidence="1">The sequence shown here is derived from an EMBL/GenBank/DDBJ whole genome shotgun (WGS) entry which is preliminary data.</text>
</comment>
<dbReference type="PANTHER" id="PTHR37952:SF2">
    <property type="entry name" value="PROTEIN CREA"/>
    <property type="match status" value="1"/>
</dbReference>
<dbReference type="Pfam" id="PF05981">
    <property type="entry name" value="CreA"/>
    <property type="match status" value="1"/>
</dbReference>
<dbReference type="EMBL" id="BAABLF010000030">
    <property type="protein sequence ID" value="GAA5194893.1"/>
    <property type="molecule type" value="Genomic_DNA"/>
</dbReference>
<dbReference type="PROSITE" id="PS51257">
    <property type="entry name" value="PROKAR_LIPOPROTEIN"/>
    <property type="match status" value="1"/>
</dbReference>
<dbReference type="PIRSF" id="PIRSF003174">
    <property type="entry name" value="CreA"/>
    <property type="match status" value="1"/>
</dbReference>
<reference evidence="2" key="1">
    <citation type="journal article" date="2019" name="Int. J. Syst. Evol. Microbiol.">
        <title>The Global Catalogue of Microorganisms (GCM) 10K type strain sequencing project: providing services to taxonomists for standard genome sequencing and annotation.</title>
        <authorList>
            <consortium name="The Broad Institute Genomics Platform"/>
            <consortium name="The Broad Institute Genome Sequencing Center for Infectious Disease"/>
            <person name="Wu L."/>
            <person name="Ma J."/>
        </authorList>
    </citation>
    <scope>NUCLEOTIDE SEQUENCE [LARGE SCALE GENOMIC DNA]</scope>
    <source>
        <strain evidence="2">JCM 18720</strain>
    </source>
</reference>
<gene>
    <name evidence="1" type="ORF">GCM10025772_28910</name>
</gene>
<dbReference type="InterPro" id="IPR010292">
    <property type="entry name" value="Uncharacterised_CreA"/>
</dbReference>
<proteinExistence type="predicted"/>
<dbReference type="RefSeq" id="WP_345317886.1">
    <property type="nucleotide sequence ID" value="NZ_BAABLF010000030.1"/>
</dbReference>
<evidence type="ECO:0000313" key="1">
    <source>
        <dbReference type="EMBL" id="GAA5194893.1"/>
    </source>
</evidence>
<organism evidence="1 2">
    <name type="scientific">Ferrimonas gelatinilytica</name>
    <dbReference type="NCBI Taxonomy" id="1255257"/>
    <lineage>
        <taxon>Bacteria</taxon>
        <taxon>Pseudomonadati</taxon>
        <taxon>Pseudomonadota</taxon>
        <taxon>Gammaproteobacteria</taxon>
        <taxon>Alteromonadales</taxon>
        <taxon>Ferrimonadaceae</taxon>
        <taxon>Ferrimonas</taxon>
    </lineage>
</organism>
<name>A0ABP9SEH6_9GAMM</name>